<dbReference type="GO" id="GO:0045254">
    <property type="term" value="C:pyruvate dehydrogenase complex"/>
    <property type="evidence" value="ECO:0007669"/>
    <property type="project" value="InterPro"/>
</dbReference>
<organism evidence="2 3">
    <name type="scientific">Parascaris univalens</name>
    <name type="common">Nematode worm</name>
    <dbReference type="NCBI Taxonomy" id="6257"/>
    <lineage>
        <taxon>Eukaryota</taxon>
        <taxon>Metazoa</taxon>
        <taxon>Ecdysozoa</taxon>
        <taxon>Nematoda</taxon>
        <taxon>Chromadorea</taxon>
        <taxon>Rhabditida</taxon>
        <taxon>Spirurina</taxon>
        <taxon>Ascaridomorpha</taxon>
        <taxon>Ascaridoidea</taxon>
        <taxon>Ascarididae</taxon>
        <taxon>Parascaris</taxon>
    </lineage>
</organism>
<evidence type="ECO:0000259" key="1">
    <source>
        <dbReference type="Pfam" id="PF00198"/>
    </source>
</evidence>
<evidence type="ECO:0000313" key="3">
    <source>
        <dbReference type="WBParaSite" id="PgE738_g001_t01"/>
    </source>
</evidence>
<reference evidence="3" key="1">
    <citation type="submission" date="2022-11" db="UniProtKB">
        <authorList>
            <consortium name="WormBaseParasite"/>
        </authorList>
    </citation>
    <scope>IDENTIFICATION</scope>
</reference>
<dbReference type="InterPro" id="IPR001078">
    <property type="entry name" value="2-oxoacid_DH_actylTfrase"/>
</dbReference>
<name>A0A915A440_PARUN</name>
<protein>
    <submittedName>
        <fullName evidence="3">2-oxoacid dehydrogenase acyltransferase catalytic domain-containing protein</fullName>
    </submittedName>
</protein>
<keyword evidence="2" id="KW-1185">Reference proteome</keyword>
<dbReference type="PANTHER" id="PTHR23151">
    <property type="entry name" value="DIHYDROLIPOAMIDE ACETYL/SUCCINYL-TRANSFERASE-RELATED"/>
    <property type="match status" value="1"/>
</dbReference>
<sequence>VNDLVIKDCARALRAVPEVNVKWEDGRLFLLPTVDISVAVATAIRLITPIVFKADSLGVGQIGAKVRELAKKARENKLKVCFRSVFWSRRTHGDFLSRIMRETPRVT</sequence>
<evidence type="ECO:0000313" key="2">
    <source>
        <dbReference type="Proteomes" id="UP000887569"/>
    </source>
</evidence>
<dbReference type="InterPro" id="IPR045257">
    <property type="entry name" value="E2/Pdx1"/>
</dbReference>
<dbReference type="Gene3D" id="3.30.559.10">
    <property type="entry name" value="Chloramphenicol acetyltransferase-like domain"/>
    <property type="match status" value="1"/>
</dbReference>
<dbReference type="SUPFAM" id="SSF52777">
    <property type="entry name" value="CoA-dependent acyltransferases"/>
    <property type="match status" value="1"/>
</dbReference>
<dbReference type="GO" id="GO:0005739">
    <property type="term" value="C:mitochondrion"/>
    <property type="evidence" value="ECO:0007669"/>
    <property type="project" value="TreeGrafter"/>
</dbReference>
<dbReference type="GO" id="GO:0006086">
    <property type="term" value="P:pyruvate decarboxylation to acetyl-CoA"/>
    <property type="evidence" value="ECO:0007669"/>
    <property type="project" value="InterPro"/>
</dbReference>
<dbReference type="AlphaFoldDB" id="A0A915A440"/>
<dbReference type="WBParaSite" id="PgE738_g001_t01">
    <property type="protein sequence ID" value="PgE738_g001_t01"/>
    <property type="gene ID" value="PgE738_g001"/>
</dbReference>
<dbReference type="PANTHER" id="PTHR23151:SF90">
    <property type="entry name" value="DIHYDROLIPOYLLYSINE-RESIDUE ACETYLTRANSFERASE COMPONENT OF PYRUVATE DEHYDROGENASE COMPLEX, MITOCHONDRIAL-RELATED"/>
    <property type="match status" value="1"/>
</dbReference>
<dbReference type="Proteomes" id="UP000887569">
    <property type="component" value="Unplaced"/>
</dbReference>
<dbReference type="InterPro" id="IPR023213">
    <property type="entry name" value="CAT-like_dom_sf"/>
</dbReference>
<proteinExistence type="predicted"/>
<dbReference type="GO" id="GO:0016746">
    <property type="term" value="F:acyltransferase activity"/>
    <property type="evidence" value="ECO:0007669"/>
    <property type="project" value="InterPro"/>
</dbReference>
<feature type="domain" description="2-oxoacid dehydrogenase acyltransferase catalytic" evidence="1">
    <location>
        <begin position="1"/>
        <end position="79"/>
    </location>
</feature>
<dbReference type="Pfam" id="PF00198">
    <property type="entry name" value="2-oxoacid_dh"/>
    <property type="match status" value="1"/>
</dbReference>
<accession>A0A915A440</accession>